<evidence type="ECO:0000313" key="1">
    <source>
        <dbReference type="EMBL" id="PSL02110.1"/>
    </source>
</evidence>
<dbReference type="EMBL" id="PYGE01000011">
    <property type="protein sequence ID" value="PSL02110.1"/>
    <property type="molecule type" value="Genomic_DNA"/>
</dbReference>
<sequence>MSTAEETANKATFTRVVDACNSHDEELFTATIDEAFRPDLLFTAPAPTEATGAEAIKEVFARLWLAFPDLHISVDDMIAEGDKVVSKHTVTGTHQGEYMGLAPTGGSVTYSEMFMLRFADRRIAETSGVVDVAAQMKQLGLI</sequence>
<dbReference type="Proteomes" id="UP000243528">
    <property type="component" value="Unassembled WGS sequence"/>
</dbReference>
<dbReference type="PANTHER" id="PTHR38436:SF1">
    <property type="entry name" value="ESTER CYCLASE"/>
    <property type="match status" value="1"/>
</dbReference>
<dbReference type="InterPro" id="IPR032710">
    <property type="entry name" value="NTF2-like_dom_sf"/>
</dbReference>
<dbReference type="Gene3D" id="3.10.450.50">
    <property type="match status" value="1"/>
</dbReference>
<proteinExistence type="predicted"/>
<dbReference type="RefSeq" id="WP_106538119.1">
    <property type="nucleotide sequence ID" value="NZ_PYGE01000011.1"/>
</dbReference>
<protein>
    <recommendedName>
        <fullName evidence="3">Ester cyclase</fullName>
    </recommendedName>
</protein>
<dbReference type="PANTHER" id="PTHR38436">
    <property type="entry name" value="POLYKETIDE CYCLASE SNOAL-LIKE DOMAIN"/>
    <property type="match status" value="1"/>
</dbReference>
<evidence type="ECO:0000313" key="2">
    <source>
        <dbReference type="Proteomes" id="UP000243528"/>
    </source>
</evidence>
<organism evidence="1 2">
    <name type="scientific">Haloactinopolyspora alba</name>
    <dbReference type="NCBI Taxonomy" id="648780"/>
    <lineage>
        <taxon>Bacteria</taxon>
        <taxon>Bacillati</taxon>
        <taxon>Actinomycetota</taxon>
        <taxon>Actinomycetes</taxon>
        <taxon>Jiangellales</taxon>
        <taxon>Jiangellaceae</taxon>
        <taxon>Haloactinopolyspora</taxon>
    </lineage>
</organism>
<dbReference type="AlphaFoldDB" id="A0A2P8DY01"/>
<accession>A0A2P8DY01</accession>
<dbReference type="Pfam" id="PF07366">
    <property type="entry name" value="SnoaL"/>
    <property type="match status" value="1"/>
</dbReference>
<gene>
    <name evidence="1" type="ORF">CLV30_11165</name>
</gene>
<dbReference type="OrthoDB" id="129343at2"/>
<keyword evidence="2" id="KW-1185">Reference proteome</keyword>
<comment type="caution">
    <text evidence="1">The sequence shown here is derived from an EMBL/GenBank/DDBJ whole genome shotgun (WGS) entry which is preliminary data.</text>
</comment>
<dbReference type="InterPro" id="IPR009959">
    <property type="entry name" value="Cyclase_SnoaL-like"/>
</dbReference>
<dbReference type="SUPFAM" id="SSF54427">
    <property type="entry name" value="NTF2-like"/>
    <property type="match status" value="1"/>
</dbReference>
<reference evidence="1 2" key="1">
    <citation type="submission" date="2018-03" db="EMBL/GenBank/DDBJ databases">
        <title>Genomic Encyclopedia of Archaeal and Bacterial Type Strains, Phase II (KMG-II): from individual species to whole genera.</title>
        <authorList>
            <person name="Goeker M."/>
        </authorList>
    </citation>
    <scope>NUCLEOTIDE SEQUENCE [LARGE SCALE GENOMIC DNA]</scope>
    <source>
        <strain evidence="1 2">DSM 45211</strain>
    </source>
</reference>
<name>A0A2P8DY01_9ACTN</name>
<dbReference type="GO" id="GO:0030638">
    <property type="term" value="P:polyketide metabolic process"/>
    <property type="evidence" value="ECO:0007669"/>
    <property type="project" value="InterPro"/>
</dbReference>
<evidence type="ECO:0008006" key="3">
    <source>
        <dbReference type="Google" id="ProtNLM"/>
    </source>
</evidence>